<accession>A0A1D7U3R6</accession>
<dbReference type="Proteomes" id="UP000094969">
    <property type="component" value="Chromosome"/>
</dbReference>
<dbReference type="EMBL" id="CP017147">
    <property type="protein sequence ID" value="AOO82016.1"/>
    <property type="molecule type" value="Genomic_DNA"/>
</dbReference>
<reference evidence="1 2" key="1">
    <citation type="journal article" date="2015" name="Antonie Van Leeuwenhoek">
        <title>Bosea vaviloviae sp. nov., a new species of slow-growing rhizobia isolated from nodules of the relict species Vavilovia formosa (Stev.) Fed.</title>
        <authorList>
            <person name="Safronova V.I."/>
            <person name="Kuznetsova I.G."/>
            <person name="Sazanova A.L."/>
            <person name="Kimeklis A.K."/>
            <person name="Belimov A.A."/>
            <person name="Andronov E.E."/>
            <person name="Pinaev A.G."/>
            <person name="Chizhevskaya E.P."/>
            <person name="Pukhaev A.R."/>
            <person name="Popov K.P."/>
            <person name="Willems A."/>
            <person name="Tikhonovich I.A."/>
        </authorList>
    </citation>
    <scope>NUCLEOTIDE SEQUENCE [LARGE SCALE GENOMIC DNA]</scope>
    <source>
        <strain evidence="1 2">Vaf18</strain>
    </source>
</reference>
<evidence type="ECO:0000313" key="2">
    <source>
        <dbReference type="Proteomes" id="UP000094969"/>
    </source>
</evidence>
<keyword evidence="2" id="KW-1185">Reference proteome</keyword>
<dbReference type="KEGG" id="bvv:BHK69_17585"/>
<name>A0A1D7U3R6_9HYPH</name>
<dbReference type="AlphaFoldDB" id="A0A1D7U3R6"/>
<organism evidence="1 2">
    <name type="scientific">Bosea vaviloviae</name>
    <dbReference type="NCBI Taxonomy" id="1526658"/>
    <lineage>
        <taxon>Bacteria</taxon>
        <taxon>Pseudomonadati</taxon>
        <taxon>Pseudomonadota</taxon>
        <taxon>Alphaproteobacteria</taxon>
        <taxon>Hyphomicrobiales</taxon>
        <taxon>Boseaceae</taxon>
        <taxon>Bosea</taxon>
    </lineage>
</organism>
<proteinExistence type="predicted"/>
<protein>
    <submittedName>
        <fullName evidence="1">Uncharacterized protein</fullName>
    </submittedName>
</protein>
<gene>
    <name evidence="1" type="ORF">BHK69_17585</name>
</gene>
<sequence length="62" mass="7090">MFSCFQIILWEPILNKMPFIAMLSVIVFTSLTTSNVHAQALPIYIIMIHFAENFPAETSKKT</sequence>
<evidence type="ECO:0000313" key="1">
    <source>
        <dbReference type="EMBL" id="AOO82016.1"/>
    </source>
</evidence>